<comment type="caution">
    <text evidence="2">The sequence shown here is derived from an EMBL/GenBank/DDBJ whole genome shotgun (WGS) entry which is preliminary data.</text>
</comment>
<organism evidence="2 3">
    <name type="scientific">Paraburkholderia caledonica</name>
    <dbReference type="NCBI Taxonomy" id="134536"/>
    <lineage>
        <taxon>Bacteria</taxon>
        <taxon>Pseudomonadati</taxon>
        <taxon>Pseudomonadota</taxon>
        <taxon>Betaproteobacteria</taxon>
        <taxon>Burkholderiales</taxon>
        <taxon>Burkholderiaceae</taxon>
        <taxon>Paraburkholderia</taxon>
    </lineage>
</organism>
<dbReference type="AlphaFoldDB" id="A0AB73I812"/>
<proteinExistence type="predicted"/>
<dbReference type="Proteomes" id="UP001229486">
    <property type="component" value="Unassembled WGS sequence"/>
</dbReference>
<dbReference type="EMBL" id="JAURTK010000002">
    <property type="protein sequence ID" value="MDP9646155.1"/>
    <property type="molecule type" value="Genomic_DNA"/>
</dbReference>
<keyword evidence="1" id="KW-0175">Coiled coil</keyword>
<accession>A0AB73I812</accession>
<reference evidence="2" key="1">
    <citation type="submission" date="2023-07" db="EMBL/GenBank/DDBJ databases">
        <title>Sorghum-associated microbial communities from plants grown in Nebraska, USA.</title>
        <authorList>
            <person name="Schachtman D."/>
        </authorList>
    </citation>
    <scope>NUCLEOTIDE SEQUENCE</scope>
    <source>
        <strain evidence="2">DS1061</strain>
    </source>
</reference>
<evidence type="ECO:0000256" key="1">
    <source>
        <dbReference type="SAM" id="Coils"/>
    </source>
</evidence>
<evidence type="ECO:0000313" key="3">
    <source>
        <dbReference type="Proteomes" id="UP001229486"/>
    </source>
</evidence>
<dbReference type="RefSeq" id="WP_392393071.1">
    <property type="nucleotide sequence ID" value="NZ_JAURTK010000002.1"/>
</dbReference>
<protein>
    <submittedName>
        <fullName evidence="2">Uncharacterized protein</fullName>
    </submittedName>
</protein>
<sequence length="171" mass="18300">MTKQTKTQNTTPAAVQALQAINPAITSEVAGFDRLKVLQQVINTQSPLAAEFARLQSAAKLLQDANEEAAAISNAMADLRTSDFEAEVATYEIVSVMKQSRDDESPVAAHWVEYVKHGVAVKLSLASASRPLLAAIARSNRLPVRMAALAATPQAALERWAQGNCRGFLVG</sequence>
<gene>
    <name evidence="2" type="ORF">J2793_001588</name>
</gene>
<feature type="coiled-coil region" evidence="1">
    <location>
        <begin position="48"/>
        <end position="82"/>
    </location>
</feature>
<evidence type="ECO:0000313" key="2">
    <source>
        <dbReference type="EMBL" id="MDP9646155.1"/>
    </source>
</evidence>
<name>A0AB73I812_9BURK</name>